<proteinExistence type="predicted"/>
<dbReference type="EMBL" id="JAHYBZ010000001">
    <property type="protein sequence ID" value="MBW6397028.1"/>
    <property type="molecule type" value="Genomic_DNA"/>
</dbReference>
<sequence length="70" mass="7567">MSQPAEGGAPACERSTMTMVPPEKTEKMDGMDARVPMANNPVRVPERIAALIARRKDAKESTSAKPSGRR</sequence>
<evidence type="ECO:0000313" key="2">
    <source>
        <dbReference type="EMBL" id="MBW6397028.1"/>
    </source>
</evidence>
<protein>
    <submittedName>
        <fullName evidence="2">Uncharacterized protein</fullName>
    </submittedName>
</protein>
<comment type="caution">
    <text evidence="2">The sequence shown here is derived from an EMBL/GenBank/DDBJ whole genome shotgun (WGS) entry which is preliminary data.</text>
</comment>
<accession>A0ABS7A4B7</accession>
<dbReference type="Proteomes" id="UP001196565">
    <property type="component" value="Unassembled WGS sequence"/>
</dbReference>
<name>A0ABS7A4B7_9PROT</name>
<dbReference type="RefSeq" id="WP_219761611.1">
    <property type="nucleotide sequence ID" value="NZ_JAHYBZ010000001.1"/>
</dbReference>
<reference evidence="2 3" key="1">
    <citation type="submission" date="2021-07" db="EMBL/GenBank/DDBJ databases">
        <authorList>
            <person name="So Y."/>
        </authorList>
    </citation>
    <scope>NUCLEOTIDE SEQUENCE [LARGE SCALE GENOMIC DNA]</scope>
    <source>
        <strain evidence="2 3">HJA6</strain>
    </source>
</reference>
<evidence type="ECO:0000313" key="3">
    <source>
        <dbReference type="Proteomes" id="UP001196565"/>
    </source>
</evidence>
<evidence type="ECO:0000256" key="1">
    <source>
        <dbReference type="SAM" id="MobiDB-lite"/>
    </source>
</evidence>
<keyword evidence="3" id="KW-1185">Reference proteome</keyword>
<organism evidence="2 3">
    <name type="scientific">Roseomonas alba</name>
    <dbReference type="NCBI Taxonomy" id="2846776"/>
    <lineage>
        <taxon>Bacteria</taxon>
        <taxon>Pseudomonadati</taxon>
        <taxon>Pseudomonadota</taxon>
        <taxon>Alphaproteobacteria</taxon>
        <taxon>Acetobacterales</taxon>
        <taxon>Roseomonadaceae</taxon>
        <taxon>Roseomonas</taxon>
    </lineage>
</organism>
<feature type="region of interest" description="Disordered" evidence="1">
    <location>
        <begin position="1"/>
        <end position="30"/>
    </location>
</feature>
<gene>
    <name evidence="2" type="ORF">KPL78_04170</name>
</gene>